<reference evidence="2 3" key="1">
    <citation type="submission" date="2018-06" db="EMBL/GenBank/DDBJ databases">
        <title>Nitrincola tibetense sp. nov., isolated from Lake XuguoCo on Tibetan Plateau.</title>
        <authorList>
            <person name="Xing P."/>
        </authorList>
    </citation>
    <scope>NUCLEOTIDE SEQUENCE [LARGE SCALE GENOMIC DNA]</scope>
    <source>
        <strain evidence="3">xg18</strain>
    </source>
</reference>
<organism evidence="2 3">
    <name type="scientific">Nitrincola tibetensis</name>
    <dbReference type="NCBI Taxonomy" id="2219697"/>
    <lineage>
        <taxon>Bacteria</taxon>
        <taxon>Pseudomonadati</taxon>
        <taxon>Pseudomonadota</taxon>
        <taxon>Gammaproteobacteria</taxon>
        <taxon>Oceanospirillales</taxon>
        <taxon>Oceanospirillaceae</taxon>
        <taxon>Nitrincola</taxon>
    </lineage>
</organism>
<keyword evidence="3" id="KW-1185">Reference proteome</keyword>
<dbReference type="Pfam" id="PF09361">
    <property type="entry name" value="Phasin_2"/>
    <property type="match status" value="1"/>
</dbReference>
<dbReference type="AlphaFoldDB" id="A0A364NQH3"/>
<dbReference type="InterPro" id="IPR018968">
    <property type="entry name" value="Phasin"/>
</dbReference>
<protein>
    <recommendedName>
        <fullName evidence="1">Phasin domain-containing protein</fullName>
    </recommendedName>
</protein>
<accession>A0A364NQH3</accession>
<evidence type="ECO:0000313" key="2">
    <source>
        <dbReference type="EMBL" id="RAU19331.1"/>
    </source>
</evidence>
<gene>
    <name evidence="2" type="ORF">DN062_03475</name>
</gene>
<evidence type="ECO:0000313" key="3">
    <source>
        <dbReference type="Proteomes" id="UP000250744"/>
    </source>
</evidence>
<sequence>MYEELKNSMQPVMEMAEINKKTAEKLIALQSKYVNEFVSSSMAQMKALTDIKDPKEAMEAQLKYLKEIEAKIADVAQQEVSALSEAKAQLTVLMEKTLKEAADKSYFSEMENMVKNFTKK</sequence>
<comment type="caution">
    <text evidence="2">The sequence shown here is derived from an EMBL/GenBank/DDBJ whole genome shotgun (WGS) entry which is preliminary data.</text>
</comment>
<proteinExistence type="predicted"/>
<evidence type="ECO:0000259" key="1">
    <source>
        <dbReference type="Pfam" id="PF09361"/>
    </source>
</evidence>
<dbReference type="Proteomes" id="UP000250744">
    <property type="component" value="Unassembled WGS sequence"/>
</dbReference>
<dbReference type="EMBL" id="QKRX01000002">
    <property type="protein sequence ID" value="RAU19331.1"/>
    <property type="molecule type" value="Genomic_DNA"/>
</dbReference>
<feature type="domain" description="Phasin" evidence="1">
    <location>
        <begin position="6"/>
        <end position="96"/>
    </location>
</feature>
<dbReference type="OrthoDB" id="6119883at2"/>
<dbReference type="RefSeq" id="WP_112157557.1">
    <property type="nucleotide sequence ID" value="NZ_QKRX01000002.1"/>
</dbReference>
<name>A0A364NQH3_9GAMM</name>